<comment type="caution">
    <text evidence="1">The sequence shown here is derived from an EMBL/GenBank/DDBJ whole genome shotgun (WGS) entry which is preliminary data.</text>
</comment>
<dbReference type="Proteomes" id="UP000614996">
    <property type="component" value="Unassembled WGS sequence"/>
</dbReference>
<gene>
    <name evidence="1" type="ORF">NUM_42980</name>
</gene>
<reference evidence="2" key="1">
    <citation type="journal article" date="2021" name="Int. J. Syst. Evol. Microbiol.">
        <title>Actinocatenispora comari sp. nov., an endophytic actinomycete isolated from aerial parts of Comarum salesowianum.</title>
        <authorList>
            <person name="Oyunbileg N."/>
            <person name="Iizaka Y."/>
            <person name="Hamada M."/>
            <person name="Davaapurev B.O."/>
            <person name="Fukumoto A."/>
            <person name="Tsetseg B."/>
            <person name="Kato F."/>
            <person name="Tamura T."/>
            <person name="Batkhuu J."/>
            <person name="Anzai Y."/>
        </authorList>
    </citation>
    <scope>NUCLEOTIDE SEQUENCE [LARGE SCALE GENOMIC DNA]</scope>
    <source>
        <strain evidence="2">NUM-2625</strain>
    </source>
</reference>
<name>A0A8J4AED6_9ACTN</name>
<protein>
    <recommendedName>
        <fullName evidence="3">Aminoglycoside phosphotransferase domain-containing protein</fullName>
    </recommendedName>
</protein>
<organism evidence="1 2">
    <name type="scientific">Actinocatenispora comari</name>
    <dbReference type="NCBI Taxonomy" id="2807577"/>
    <lineage>
        <taxon>Bacteria</taxon>
        <taxon>Bacillati</taxon>
        <taxon>Actinomycetota</taxon>
        <taxon>Actinomycetes</taxon>
        <taxon>Micromonosporales</taxon>
        <taxon>Micromonosporaceae</taxon>
        <taxon>Actinocatenispora</taxon>
    </lineage>
</organism>
<evidence type="ECO:0008006" key="3">
    <source>
        <dbReference type="Google" id="ProtNLM"/>
    </source>
</evidence>
<evidence type="ECO:0000313" key="1">
    <source>
        <dbReference type="EMBL" id="GIL29044.1"/>
    </source>
</evidence>
<sequence>MGTVIWEQLPAPVRAAVEEHTGRVVKAESAAAGATSAMTATLHTSTGELVFCKAIHGDHPRAWLHRTEARAAAAGVGPRLRWTVENTGWLVLGLEHFDGRHADLNFGSGDLAVLAAALTENAARLTPSPLEPVQPLAVRWAYPLGWGKLLDHPPTWLNGWTRSHLALLAQQEQRAPALIDGHTLIHTDPVPQNWLIKDGNAHLVDWAWPARAAAWVDTALCLIRLIDAGHTPEQAEQWAHTVPVYAAAPPDAITAMAAATAGLWTRHAATSAHVRQHELARVAQRWAQVRLEQQQNADTPGTSRSS</sequence>
<dbReference type="SUPFAM" id="SSF56112">
    <property type="entry name" value="Protein kinase-like (PK-like)"/>
    <property type="match status" value="1"/>
</dbReference>
<dbReference type="InterPro" id="IPR011009">
    <property type="entry name" value="Kinase-like_dom_sf"/>
</dbReference>
<evidence type="ECO:0000313" key="2">
    <source>
        <dbReference type="Proteomes" id="UP000614996"/>
    </source>
</evidence>
<accession>A0A8J4AED6</accession>
<dbReference type="EMBL" id="BOPO01000084">
    <property type="protein sequence ID" value="GIL29044.1"/>
    <property type="molecule type" value="Genomic_DNA"/>
</dbReference>
<proteinExistence type="predicted"/>
<keyword evidence="2" id="KW-1185">Reference proteome</keyword>
<dbReference type="AlphaFoldDB" id="A0A8J4AED6"/>